<proteinExistence type="predicted"/>
<sequence>MRDPNPTSADQWSQWDTDPKPPTCWPGLGNEHGDGYEIDRRGVKAVSGNLVKLAVSTRCHDVSPGCCIRSHRRVPPS</sequence>
<evidence type="ECO:0000313" key="2">
    <source>
        <dbReference type="EMBL" id="MBB4938581.1"/>
    </source>
</evidence>
<feature type="compositionally biased region" description="Polar residues" evidence="1">
    <location>
        <begin position="1"/>
        <end position="16"/>
    </location>
</feature>
<protein>
    <submittedName>
        <fullName evidence="2">Uncharacterized protein</fullName>
    </submittedName>
</protein>
<reference evidence="2 3" key="1">
    <citation type="submission" date="2020-08" db="EMBL/GenBank/DDBJ databases">
        <title>Sequencing the genomes of 1000 actinobacteria strains.</title>
        <authorList>
            <person name="Klenk H.-P."/>
        </authorList>
    </citation>
    <scope>NUCLEOTIDE SEQUENCE [LARGE SCALE GENOMIC DNA]</scope>
    <source>
        <strain evidence="2 3">DSM 43023</strain>
    </source>
</reference>
<accession>A0A7W7W977</accession>
<evidence type="ECO:0000313" key="3">
    <source>
        <dbReference type="Proteomes" id="UP000534286"/>
    </source>
</evidence>
<dbReference type="Proteomes" id="UP000534286">
    <property type="component" value="Unassembled WGS sequence"/>
</dbReference>
<comment type="caution">
    <text evidence="2">The sequence shown here is derived from an EMBL/GenBank/DDBJ whole genome shotgun (WGS) entry which is preliminary data.</text>
</comment>
<keyword evidence="3" id="KW-1185">Reference proteome</keyword>
<evidence type="ECO:0000256" key="1">
    <source>
        <dbReference type="SAM" id="MobiDB-lite"/>
    </source>
</evidence>
<organism evidence="2 3">
    <name type="scientific">Streptosporangium album</name>
    <dbReference type="NCBI Taxonomy" id="47479"/>
    <lineage>
        <taxon>Bacteria</taxon>
        <taxon>Bacillati</taxon>
        <taxon>Actinomycetota</taxon>
        <taxon>Actinomycetes</taxon>
        <taxon>Streptosporangiales</taxon>
        <taxon>Streptosporangiaceae</taxon>
        <taxon>Streptosporangium</taxon>
    </lineage>
</organism>
<gene>
    <name evidence="2" type="ORF">FHR32_002886</name>
</gene>
<dbReference type="AlphaFoldDB" id="A0A7W7W977"/>
<dbReference type="EMBL" id="JACHJU010000001">
    <property type="protein sequence ID" value="MBB4938581.1"/>
    <property type="molecule type" value="Genomic_DNA"/>
</dbReference>
<feature type="region of interest" description="Disordered" evidence="1">
    <location>
        <begin position="1"/>
        <end position="31"/>
    </location>
</feature>
<name>A0A7W7W977_9ACTN</name>